<feature type="transmembrane region" description="Helical" evidence="6">
    <location>
        <begin position="164"/>
        <end position="183"/>
    </location>
</feature>
<evidence type="ECO:0000313" key="9">
    <source>
        <dbReference type="Proteomes" id="UP000223913"/>
    </source>
</evidence>
<evidence type="ECO:0000256" key="5">
    <source>
        <dbReference type="SAM" id="MobiDB-lite"/>
    </source>
</evidence>
<comment type="caution">
    <text evidence="8">The sequence shown here is derived from an EMBL/GenBank/DDBJ whole genome shotgun (WGS) entry which is preliminary data.</text>
</comment>
<feature type="transmembrane region" description="Helical" evidence="6">
    <location>
        <begin position="113"/>
        <end position="133"/>
    </location>
</feature>
<dbReference type="PANTHER" id="PTHR43731:SF9">
    <property type="entry name" value="SLR1461 PROTEIN"/>
    <property type="match status" value="1"/>
</dbReference>
<dbReference type="InterPro" id="IPR022764">
    <property type="entry name" value="Peptidase_S54_rhomboid_dom"/>
</dbReference>
<dbReference type="OrthoDB" id="465874at2"/>
<feature type="domain" description="Peptidase S54 rhomboid" evidence="7">
    <location>
        <begin position="50"/>
        <end position="183"/>
    </location>
</feature>
<keyword evidence="2 6" id="KW-0812">Transmembrane</keyword>
<dbReference type="SUPFAM" id="SSF144091">
    <property type="entry name" value="Rhomboid-like"/>
    <property type="match status" value="1"/>
</dbReference>
<keyword evidence="4 6" id="KW-0472">Membrane</keyword>
<dbReference type="EMBL" id="PDUD01000025">
    <property type="protein sequence ID" value="PHN04468.1"/>
    <property type="molecule type" value="Genomic_DNA"/>
</dbReference>
<evidence type="ECO:0000256" key="6">
    <source>
        <dbReference type="SAM" id="Phobius"/>
    </source>
</evidence>
<evidence type="ECO:0000256" key="1">
    <source>
        <dbReference type="ARBA" id="ARBA00004141"/>
    </source>
</evidence>
<feature type="transmembrane region" description="Helical" evidence="6">
    <location>
        <begin position="91"/>
        <end position="107"/>
    </location>
</feature>
<sequence>MLQEKAKHLYNSLLLPGIMVAVLWLIHSLQWLTGIRLSSWGVLPRDADGIWGILFSPLLHSDWGHLLSNTPPLFVLSAIIFYFYRKVAIPAYLMIYGMTGLAVWLFGRGYTYHIGASGVIYGLVAFVFWSGMFRRNIRSIALALIVAFYYGSMMMGILPGQEGISWESHLYGALIGIFVAYWFKEKIEEDERPNEYSWQKESELPEAPFLDPDTFEKTKSEREKEKLWRRF</sequence>
<name>A0A2D0N7U4_FLAN2</name>
<accession>A0A2D0N7U4</accession>
<keyword evidence="3 6" id="KW-1133">Transmembrane helix</keyword>
<evidence type="ECO:0000256" key="4">
    <source>
        <dbReference type="ARBA" id="ARBA00023136"/>
    </source>
</evidence>
<protein>
    <recommendedName>
        <fullName evidence="7">Peptidase S54 rhomboid domain-containing protein</fullName>
    </recommendedName>
</protein>
<evidence type="ECO:0000256" key="2">
    <source>
        <dbReference type="ARBA" id="ARBA00022692"/>
    </source>
</evidence>
<dbReference type="GO" id="GO:0016020">
    <property type="term" value="C:membrane"/>
    <property type="evidence" value="ECO:0007669"/>
    <property type="project" value="UniProtKB-SubCell"/>
</dbReference>
<dbReference type="GO" id="GO:0004252">
    <property type="term" value="F:serine-type endopeptidase activity"/>
    <property type="evidence" value="ECO:0007669"/>
    <property type="project" value="InterPro"/>
</dbReference>
<dbReference type="RefSeq" id="WP_099152041.1">
    <property type="nucleotide sequence ID" value="NZ_PDUD01000025.1"/>
</dbReference>
<dbReference type="AlphaFoldDB" id="A0A2D0N7U4"/>
<organism evidence="8 9">
    <name type="scientific">Flavilitoribacter nigricans (strain ATCC 23147 / DSM 23189 / NBRC 102662 / NCIMB 1420 / SS-2)</name>
    <name type="common">Lewinella nigricans</name>
    <dbReference type="NCBI Taxonomy" id="1122177"/>
    <lineage>
        <taxon>Bacteria</taxon>
        <taxon>Pseudomonadati</taxon>
        <taxon>Bacteroidota</taxon>
        <taxon>Saprospiria</taxon>
        <taxon>Saprospirales</taxon>
        <taxon>Lewinellaceae</taxon>
        <taxon>Flavilitoribacter</taxon>
    </lineage>
</organism>
<dbReference type="PANTHER" id="PTHR43731">
    <property type="entry name" value="RHOMBOID PROTEASE"/>
    <property type="match status" value="1"/>
</dbReference>
<dbReference type="InterPro" id="IPR050925">
    <property type="entry name" value="Rhomboid_protease_S54"/>
</dbReference>
<dbReference type="Pfam" id="PF01694">
    <property type="entry name" value="Rhomboid"/>
    <property type="match status" value="1"/>
</dbReference>
<dbReference type="InterPro" id="IPR035952">
    <property type="entry name" value="Rhomboid-like_sf"/>
</dbReference>
<comment type="subcellular location">
    <subcellularLocation>
        <location evidence="1">Membrane</location>
        <topology evidence="1">Multi-pass membrane protein</topology>
    </subcellularLocation>
</comment>
<dbReference type="Gene3D" id="1.20.1540.10">
    <property type="entry name" value="Rhomboid-like"/>
    <property type="match status" value="1"/>
</dbReference>
<evidence type="ECO:0000259" key="7">
    <source>
        <dbReference type="Pfam" id="PF01694"/>
    </source>
</evidence>
<keyword evidence="9" id="KW-1185">Reference proteome</keyword>
<evidence type="ECO:0000313" key="8">
    <source>
        <dbReference type="EMBL" id="PHN04468.1"/>
    </source>
</evidence>
<evidence type="ECO:0000256" key="3">
    <source>
        <dbReference type="ARBA" id="ARBA00022989"/>
    </source>
</evidence>
<feature type="transmembrane region" description="Helical" evidence="6">
    <location>
        <begin position="140"/>
        <end position="158"/>
    </location>
</feature>
<feature type="region of interest" description="Disordered" evidence="5">
    <location>
        <begin position="194"/>
        <end position="218"/>
    </location>
</feature>
<reference evidence="8 9" key="1">
    <citation type="submission" date="2017-10" db="EMBL/GenBank/DDBJ databases">
        <title>The draft genome sequence of Lewinella nigricans NBRC 102662.</title>
        <authorList>
            <person name="Wang K."/>
        </authorList>
    </citation>
    <scope>NUCLEOTIDE SEQUENCE [LARGE SCALE GENOMIC DNA]</scope>
    <source>
        <strain evidence="8 9">NBRC 102662</strain>
    </source>
</reference>
<proteinExistence type="predicted"/>
<dbReference type="Proteomes" id="UP000223913">
    <property type="component" value="Unassembled WGS sequence"/>
</dbReference>
<feature type="transmembrane region" description="Helical" evidence="6">
    <location>
        <begin position="63"/>
        <end position="84"/>
    </location>
</feature>
<feature type="transmembrane region" description="Helical" evidence="6">
    <location>
        <begin position="12"/>
        <end position="32"/>
    </location>
</feature>
<gene>
    <name evidence="8" type="ORF">CRP01_20890</name>
</gene>